<keyword evidence="3" id="KW-1185">Reference proteome</keyword>
<gene>
    <name evidence="2" type="ORF">CISIN_1g045771mg</name>
</gene>
<feature type="transmembrane region" description="Helical" evidence="1">
    <location>
        <begin position="58"/>
        <end position="83"/>
    </location>
</feature>
<evidence type="ECO:0000313" key="3">
    <source>
        <dbReference type="Proteomes" id="UP000027120"/>
    </source>
</evidence>
<protein>
    <submittedName>
        <fullName evidence="2">Uncharacterized protein</fullName>
    </submittedName>
</protein>
<keyword evidence="1" id="KW-0472">Membrane</keyword>
<accession>A0A067DUR6</accession>
<name>A0A067DUR6_CITSI</name>
<organism evidence="2 3">
    <name type="scientific">Citrus sinensis</name>
    <name type="common">Sweet orange</name>
    <name type="synonym">Citrus aurantium var. sinensis</name>
    <dbReference type="NCBI Taxonomy" id="2711"/>
    <lineage>
        <taxon>Eukaryota</taxon>
        <taxon>Viridiplantae</taxon>
        <taxon>Streptophyta</taxon>
        <taxon>Embryophyta</taxon>
        <taxon>Tracheophyta</taxon>
        <taxon>Spermatophyta</taxon>
        <taxon>Magnoliopsida</taxon>
        <taxon>eudicotyledons</taxon>
        <taxon>Gunneridae</taxon>
        <taxon>Pentapetalae</taxon>
        <taxon>rosids</taxon>
        <taxon>malvids</taxon>
        <taxon>Sapindales</taxon>
        <taxon>Rutaceae</taxon>
        <taxon>Aurantioideae</taxon>
        <taxon>Citrus</taxon>
    </lineage>
</organism>
<dbReference type="AlphaFoldDB" id="A0A067DUR6"/>
<keyword evidence="1" id="KW-0812">Transmembrane</keyword>
<evidence type="ECO:0000256" key="1">
    <source>
        <dbReference type="SAM" id="Phobius"/>
    </source>
</evidence>
<dbReference type="PROSITE" id="PS51257">
    <property type="entry name" value="PROKAR_LIPOPROTEIN"/>
    <property type="match status" value="1"/>
</dbReference>
<proteinExistence type="predicted"/>
<dbReference type="EMBL" id="KK785493">
    <property type="protein sequence ID" value="KDO42351.1"/>
    <property type="molecule type" value="Genomic_DNA"/>
</dbReference>
<dbReference type="Proteomes" id="UP000027120">
    <property type="component" value="Unassembled WGS sequence"/>
</dbReference>
<reference evidence="2 3" key="1">
    <citation type="submission" date="2014-04" db="EMBL/GenBank/DDBJ databases">
        <authorList>
            <consortium name="International Citrus Genome Consortium"/>
            <person name="Gmitter F."/>
            <person name="Chen C."/>
            <person name="Farmerie W."/>
            <person name="Harkins T."/>
            <person name="Desany B."/>
            <person name="Mohiuddin M."/>
            <person name="Kodira C."/>
            <person name="Borodovsky M."/>
            <person name="Lomsadze A."/>
            <person name="Burns P."/>
            <person name="Jenkins J."/>
            <person name="Prochnik S."/>
            <person name="Shu S."/>
            <person name="Chapman J."/>
            <person name="Pitluck S."/>
            <person name="Schmutz J."/>
            <person name="Rokhsar D."/>
        </authorList>
    </citation>
    <scope>NUCLEOTIDE SEQUENCE</scope>
</reference>
<keyword evidence="1" id="KW-1133">Transmembrane helix</keyword>
<evidence type="ECO:0000313" key="2">
    <source>
        <dbReference type="EMBL" id="KDO42351.1"/>
    </source>
</evidence>
<sequence>MNFRFSLTYVENNSVVNSLANLGVGCHELADGVRCQWRLGELFLKTLMISPTIDFIDFVLYCFWLSSVFFSCLFYRTLALVCFSTMHFFKGNV</sequence>